<dbReference type="Proteomes" id="UP000886653">
    <property type="component" value="Unassembled WGS sequence"/>
</dbReference>
<accession>A0A9P6NTG1</accession>
<name>A0A9P6NTG1_9BASI</name>
<dbReference type="AlphaFoldDB" id="A0A9P6NTG1"/>
<evidence type="ECO:0000313" key="2">
    <source>
        <dbReference type="Proteomes" id="UP000886653"/>
    </source>
</evidence>
<sequence length="171" mass="18790">MNGSSLRFINRSVNNDNQVEGQSTNIQPRHMPNCDLSVANLPGVPNKLPLSFLSSAMNVSKMSKLIILYITYFPSPVLNSSNQTRNCLIAITVSNNASHNHSQYSGPLFSRTGFAVLEETGYSSASRILHTVYAVALRTPDTYPKPEVGTRHSVAFDMEVTSSTRSRSRPV</sequence>
<comment type="caution">
    <text evidence="1">The sequence shown here is derived from an EMBL/GenBank/DDBJ whole genome shotgun (WGS) entry which is preliminary data.</text>
</comment>
<reference evidence="1" key="1">
    <citation type="submission" date="2013-11" db="EMBL/GenBank/DDBJ databases">
        <title>Genome sequence of the fusiform rust pathogen reveals effectors for host alternation and coevolution with pine.</title>
        <authorList>
            <consortium name="DOE Joint Genome Institute"/>
            <person name="Smith K."/>
            <person name="Pendleton A."/>
            <person name="Kubisiak T."/>
            <person name="Anderson C."/>
            <person name="Salamov A."/>
            <person name="Aerts A."/>
            <person name="Riley R."/>
            <person name="Clum A."/>
            <person name="Lindquist E."/>
            <person name="Ence D."/>
            <person name="Campbell M."/>
            <person name="Kronenberg Z."/>
            <person name="Feau N."/>
            <person name="Dhillon B."/>
            <person name="Hamelin R."/>
            <person name="Burleigh J."/>
            <person name="Smith J."/>
            <person name="Yandell M."/>
            <person name="Nelson C."/>
            <person name="Grigoriev I."/>
            <person name="Davis J."/>
        </authorList>
    </citation>
    <scope>NUCLEOTIDE SEQUENCE</scope>
    <source>
        <strain evidence="1">G11</strain>
    </source>
</reference>
<keyword evidence="2" id="KW-1185">Reference proteome</keyword>
<evidence type="ECO:0000313" key="1">
    <source>
        <dbReference type="EMBL" id="KAG0150062.1"/>
    </source>
</evidence>
<organism evidence="1 2">
    <name type="scientific">Cronartium quercuum f. sp. fusiforme G11</name>
    <dbReference type="NCBI Taxonomy" id="708437"/>
    <lineage>
        <taxon>Eukaryota</taxon>
        <taxon>Fungi</taxon>
        <taxon>Dikarya</taxon>
        <taxon>Basidiomycota</taxon>
        <taxon>Pucciniomycotina</taxon>
        <taxon>Pucciniomycetes</taxon>
        <taxon>Pucciniales</taxon>
        <taxon>Coleosporiaceae</taxon>
        <taxon>Cronartium</taxon>
    </lineage>
</organism>
<dbReference type="EMBL" id="MU167222">
    <property type="protein sequence ID" value="KAG0150062.1"/>
    <property type="molecule type" value="Genomic_DNA"/>
</dbReference>
<proteinExistence type="predicted"/>
<gene>
    <name evidence="1" type="ORF">CROQUDRAFT_88336</name>
</gene>
<protein>
    <submittedName>
        <fullName evidence="1">Uncharacterized protein</fullName>
    </submittedName>
</protein>